<dbReference type="PANTHER" id="PTHR30289:SF1">
    <property type="entry name" value="PEBP (PHOSPHATIDYLETHANOLAMINE-BINDING PROTEIN) FAMILY PROTEIN"/>
    <property type="match status" value="1"/>
</dbReference>
<accession>A0A399EJB9</accession>
<feature type="chain" id="PRO_5017197245" evidence="1">
    <location>
        <begin position="26"/>
        <end position="183"/>
    </location>
</feature>
<reference evidence="2 3" key="1">
    <citation type="submission" date="2018-08" db="EMBL/GenBank/DDBJ databases">
        <title>Meiothermus roseus NBRC 110900 genome sequencing project.</title>
        <authorList>
            <person name="Da Costa M.S."/>
            <person name="Albuquerque L."/>
            <person name="Raposo P."/>
            <person name="Froufe H.J.C."/>
            <person name="Barroso C.S."/>
            <person name="Egas C."/>
        </authorList>
    </citation>
    <scope>NUCLEOTIDE SEQUENCE [LARGE SCALE GENOMIC DNA]</scope>
    <source>
        <strain evidence="2 3">NBRC 110900</strain>
    </source>
</reference>
<keyword evidence="3" id="KW-1185">Reference proteome</keyword>
<dbReference type="Gene3D" id="3.90.280.10">
    <property type="entry name" value="PEBP-like"/>
    <property type="match status" value="1"/>
</dbReference>
<dbReference type="NCBIfam" id="TIGR00481">
    <property type="entry name" value="YbhB/YbcL family Raf kinase inhibitor-like protein"/>
    <property type="match status" value="1"/>
</dbReference>
<dbReference type="RefSeq" id="WP_119279199.1">
    <property type="nucleotide sequence ID" value="NZ_QWLA01000061.1"/>
</dbReference>
<dbReference type="Proteomes" id="UP000265341">
    <property type="component" value="Unassembled WGS sequence"/>
</dbReference>
<dbReference type="CDD" id="cd00865">
    <property type="entry name" value="PEBP_bact_arch"/>
    <property type="match status" value="1"/>
</dbReference>
<name>A0A399EJB9_9DEIN</name>
<dbReference type="Pfam" id="PF01161">
    <property type="entry name" value="PBP"/>
    <property type="match status" value="1"/>
</dbReference>
<dbReference type="InterPro" id="IPR036610">
    <property type="entry name" value="PEBP-like_sf"/>
</dbReference>
<dbReference type="PANTHER" id="PTHR30289">
    <property type="entry name" value="UNCHARACTERIZED PROTEIN YBCL-RELATED"/>
    <property type="match status" value="1"/>
</dbReference>
<feature type="signal peptide" evidence="1">
    <location>
        <begin position="1"/>
        <end position="25"/>
    </location>
</feature>
<gene>
    <name evidence="2" type="primary">lppC_2</name>
    <name evidence="2" type="ORF">Mrose_02738</name>
</gene>
<comment type="caution">
    <text evidence="2">The sequence shown here is derived from an EMBL/GenBank/DDBJ whole genome shotgun (WGS) entry which is preliminary data.</text>
</comment>
<proteinExistence type="predicted"/>
<dbReference type="OrthoDB" id="9797506at2"/>
<dbReference type="InterPro" id="IPR008914">
    <property type="entry name" value="PEBP"/>
</dbReference>
<evidence type="ECO:0000256" key="1">
    <source>
        <dbReference type="SAM" id="SignalP"/>
    </source>
</evidence>
<evidence type="ECO:0000313" key="2">
    <source>
        <dbReference type="EMBL" id="RIH84225.1"/>
    </source>
</evidence>
<sequence>MFKVPGFGLLALVALGVAQSSFTLSSPDIPANSTIKAEQVYNGFGCTGQNISPALQWSGAPADTKSFALIVHDPDAPTGVGGFTHWIVYNIPANVNRLEKGAGNPQGRGLPAGAVQAVTSFGTPGWGGPCPPVGDKPHRYEFTLYALRVEKLELPANASQALVGFNINGNAIAKASFTAFYGR</sequence>
<dbReference type="EMBL" id="QWLA01000061">
    <property type="protein sequence ID" value="RIH84225.1"/>
    <property type="molecule type" value="Genomic_DNA"/>
</dbReference>
<dbReference type="InterPro" id="IPR005247">
    <property type="entry name" value="YbhB_YbcL/LppC-like"/>
</dbReference>
<keyword evidence="1" id="KW-0732">Signal</keyword>
<dbReference type="AlphaFoldDB" id="A0A399EJB9"/>
<organism evidence="2 3">
    <name type="scientific">Calidithermus roseus</name>
    <dbReference type="NCBI Taxonomy" id="1644118"/>
    <lineage>
        <taxon>Bacteria</taxon>
        <taxon>Thermotogati</taxon>
        <taxon>Deinococcota</taxon>
        <taxon>Deinococci</taxon>
        <taxon>Thermales</taxon>
        <taxon>Thermaceae</taxon>
        <taxon>Calidithermus</taxon>
    </lineage>
</organism>
<protein>
    <submittedName>
        <fullName evidence="2">Putative lipoprotein LppC</fullName>
    </submittedName>
</protein>
<dbReference type="SUPFAM" id="SSF49777">
    <property type="entry name" value="PEBP-like"/>
    <property type="match status" value="1"/>
</dbReference>
<keyword evidence="2" id="KW-0449">Lipoprotein</keyword>
<evidence type="ECO:0000313" key="3">
    <source>
        <dbReference type="Proteomes" id="UP000265341"/>
    </source>
</evidence>